<feature type="coiled-coil region" evidence="1">
    <location>
        <begin position="196"/>
        <end position="280"/>
    </location>
</feature>
<organism evidence="4">
    <name type="scientific">Burkholderia cenocepacia</name>
    <dbReference type="NCBI Taxonomy" id="95486"/>
    <lineage>
        <taxon>Bacteria</taxon>
        <taxon>Pseudomonadati</taxon>
        <taxon>Pseudomonadota</taxon>
        <taxon>Betaproteobacteria</taxon>
        <taxon>Burkholderiales</taxon>
        <taxon>Burkholderiaceae</taxon>
        <taxon>Burkholderia</taxon>
        <taxon>Burkholderia cepacia complex</taxon>
    </lineage>
</organism>
<proteinExistence type="predicted"/>
<dbReference type="OrthoDB" id="9178680at2"/>
<protein>
    <recommendedName>
        <fullName evidence="3">KfrA N-terminal DNA-binding domain-containing protein</fullName>
    </recommendedName>
</protein>
<evidence type="ECO:0000259" key="3">
    <source>
        <dbReference type="Pfam" id="PF11740"/>
    </source>
</evidence>
<sequence length="350" mass="38892">MPLDADLQLLHARALDTQTLYREVCALLFFRYGETPTANKLYQLVRKGSMSAPAKALRDFWTDVREKSRVDVGQPDIPVEVAHLAGELAATVWRQANEAADNAFAAFRDELQVAVDRAKQRSDEADARYEAALAVSRAAEEDVAGKTARIAELEARLVEQQTVNTMLREQLDGTRAEANSAAAALADTRRDFAAALEKLRQSLSQNEQRLIAAEKRALLEIENERAAATRARADSQAATGRLAELDSTYRAERDSMREKLMSLNGQLASTEQRQADLQKQLTDKDVAFAQQSEMAAALRQQLEVWTTAAVSAAREDATQRLGRRLASPATRKPRRDIKPSSDVFKKRRPT</sequence>
<dbReference type="InterPro" id="IPR021104">
    <property type="entry name" value="KfrA_DNA-bd_N"/>
</dbReference>
<dbReference type="Pfam" id="PF11740">
    <property type="entry name" value="KfrA_N"/>
    <property type="match status" value="1"/>
</dbReference>
<reference evidence="4" key="1">
    <citation type="submission" date="2014-04" db="EMBL/GenBank/DDBJ databases">
        <title>In planta biocontrol of soil-borne Fusarium wilt of banana through a plant endophytic bacterium, Burkholderia cenocepacia 869T2.</title>
        <authorList>
            <person name="Ho Y.-N."/>
            <person name="Chiang H.-M."/>
            <person name="Chao C.-P."/>
            <person name="Su C.-C."/>
            <person name="Hsu H.-F."/>
            <person name="Guo C.-T."/>
            <person name="Hsieh J.-L."/>
            <person name="Huang C.-C."/>
        </authorList>
    </citation>
    <scope>NUCLEOTIDE SEQUENCE [LARGE SCALE GENOMIC DNA]</scope>
    <source>
        <strain evidence="4">869T2</strain>
    </source>
</reference>
<feature type="coiled-coil region" evidence="1">
    <location>
        <begin position="108"/>
        <end position="170"/>
    </location>
</feature>
<accession>A0A071M1J7</accession>
<evidence type="ECO:0000313" key="4">
    <source>
        <dbReference type="EMBL" id="KEA54809.1"/>
    </source>
</evidence>
<feature type="domain" description="KfrA N-terminal DNA-binding" evidence="3">
    <location>
        <begin position="25"/>
        <end position="132"/>
    </location>
</feature>
<feature type="region of interest" description="Disordered" evidence="2">
    <location>
        <begin position="316"/>
        <end position="350"/>
    </location>
</feature>
<comment type="caution">
    <text evidence="4">The sequence shown here is derived from an EMBL/GenBank/DDBJ whole genome shotgun (WGS) entry which is preliminary data.</text>
</comment>
<keyword evidence="1" id="KW-0175">Coiled coil</keyword>
<dbReference type="AlphaFoldDB" id="A0A071M1J7"/>
<evidence type="ECO:0000256" key="2">
    <source>
        <dbReference type="SAM" id="MobiDB-lite"/>
    </source>
</evidence>
<dbReference type="EMBL" id="JJOA01000083">
    <property type="protein sequence ID" value="KEA54809.1"/>
    <property type="molecule type" value="Genomic_DNA"/>
</dbReference>
<name>A0A071M1J7_9BURK</name>
<evidence type="ECO:0000256" key="1">
    <source>
        <dbReference type="SAM" id="Coils"/>
    </source>
</evidence>
<gene>
    <name evidence="4" type="ORF">DT99_36700</name>
</gene>